<name>A0A538U4G7_UNCEI</name>
<feature type="transmembrane region" description="Helical" evidence="2">
    <location>
        <begin position="167"/>
        <end position="188"/>
    </location>
</feature>
<dbReference type="PANTHER" id="PTHR43317:SF1">
    <property type="entry name" value="THERMOSPERMINE SYNTHASE ACAULIS5"/>
    <property type="match status" value="1"/>
</dbReference>
<gene>
    <name evidence="3" type="ORF">E6K81_11790</name>
</gene>
<dbReference type="GO" id="GO:0006596">
    <property type="term" value="P:polyamine biosynthetic process"/>
    <property type="evidence" value="ECO:0007669"/>
    <property type="project" value="UniProtKB-KW"/>
</dbReference>
<protein>
    <recommendedName>
        <fullName evidence="5">Spermidine synthase</fullName>
    </recommendedName>
</protein>
<accession>A0A538U4G7</accession>
<sequence length="761" mass="82857">MASVPPTPIAVSALPRPAATRRVAGLLSAAFASAIFTSAALVFVVEPMFTKMVLPLYGGSAEVWNTCVLFFQTMLLAGYLYAHLAPRWLGTRRHALLHVTLLALALAALPITVLTAWVNPDPAHPASSLLALLGVSLGAPFLLLSSTAPLLQSWFAGTDHPRRGDPYILYAASNLGSLGALLSYPFLLEPHLTLTAQRAAWSWGYRVLLGLIAACALLALRSGLGRTAGRSAAAPADDAPLLDLVSHRLRARWVLLACVPSSLMLGVTSYLTTDVAAVPLLWVLPLAIYLLTFVIAFGRRRLVPARGLLRAELLVLGTLIFLMVWNTRSSPTRLLAIHLIAFGVVALVCHGELARRRPSPAHLTEYYLWLAVGGALGGAFNVLVAPWLFNAVLEYPIMIVLACALRPRTTGARLGWGRWTWWGFGLFAALLLAVKEVETSSLRQALRPQWLVFLMLFSSSLAGLAWLELRGRPRALALGAAIILGGDALLDARRGDVLLAERNFYGVRTVVAADGAHLLYHGTTRHGAQDLRPGHRREPQSYYSTNGPLGDLFRELPLPGGPRRVAAIGLGTGTAAAYARPGDDWTFYEIDPEMERMARDPRYFTYLRDCLGTVRVVIGDGRLALAQAPAGSFDLIILDAFNSDAIPIHLLTREAVAEYRLRLAPGGALAFHLSNRHLYLAPVVARLAADQRMELRLRIANWSDVGDSRSLIYPSTWAVMTHDARGLGGIARDPRWQAPTLNRLIGLWTDDYSNVFQAFAW</sequence>
<feature type="transmembrane region" description="Helical" evidence="2">
    <location>
        <begin position="96"/>
        <end position="118"/>
    </location>
</feature>
<feature type="transmembrane region" description="Helical" evidence="2">
    <location>
        <begin position="450"/>
        <end position="469"/>
    </location>
</feature>
<organism evidence="3 4">
    <name type="scientific">Eiseniibacteriota bacterium</name>
    <dbReference type="NCBI Taxonomy" id="2212470"/>
    <lineage>
        <taxon>Bacteria</taxon>
        <taxon>Candidatus Eiseniibacteriota</taxon>
    </lineage>
</organism>
<feature type="transmembrane region" description="Helical" evidence="2">
    <location>
        <begin position="334"/>
        <end position="354"/>
    </location>
</feature>
<feature type="transmembrane region" description="Helical" evidence="2">
    <location>
        <begin position="419"/>
        <end position="438"/>
    </location>
</feature>
<feature type="transmembrane region" description="Helical" evidence="2">
    <location>
        <begin position="23"/>
        <end position="43"/>
    </location>
</feature>
<feature type="transmembrane region" description="Helical" evidence="2">
    <location>
        <begin position="253"/>
        <end position="271"/>
    </location>
</feature>
<evidence type="ECO:0000256" key="2">
    <source>
        <dbReference type="SAM" id="Phobius"/>
    </source>
</evidence>
<dbReference type="SUPFAM" id="SSF53335">
    <property type="entry name" value="S-adenosyl-L-methionine-dependent methyltransferases"/>
    <property type="match status" value="1"/>
</dbReference>
<keyword evidence="2" id="KW-1133">Transmembrane helix</keyword>
<evidence type="ECO:0000313" key="3">
    <source>
        <dbReference type="EMBL" id="TMQ70792.1"/>
    </source>
</evidence>
<evidence type="ECO:0008006" key="5">
    <source>
        <dbReference type="Google" id="ProtNLM"/>
    </source>
</evidence>
<dbReference type="InterPro" id="IPR029063">
    <property type="entry name" value="SAM-dependent_MTases_sf"/>
</dbReference>
<dbReference type="CDD" id="cd02440">
    <property type="entry name" value="AdoMet_MTases"/>
    <property type="match status" value="1"/>
</dbReference>
<keyword evidence="2" id="KW-0812">Transmembrane</keyword>
<evidence type="ECO:0000256" key="1">
    <source>
        <dbReference type="ARBA" id="ARBA00023115"/>
    </source>
</evidence>
<keyword evidence="2" id="KW-0472">Membrane</keyword>
<feature type="transmembrane region" description="Helical" evidence="2">
    <location>
        <begin position="130"/>
        <end position="155"/>
    </location>
</feature>
<feature type="transmembrane region" description="Helical" evidence="2">
    <location>
        <begin position="200"/>
        <end position="220"/>
    </location>
</feature>
<evidence type="ECO:0000313" key="4">
    <source>
        <dbReference type="Proteomes" id="UP000319771"/>
    </source>
</evidence>
<proteinExistence type="predicted"/>
<reference evidence="3 4" key="1">
    <citation type="journal article" date="2019" name="Nat. Microbiol.">
        <title>Mediterranean grassland soil C-N compound turnover is dependent on rainfall and depth, and is mediated by genomically divergent microorganisms.</title>
        <authorList>
            <person name="Diamond S."/>
            <person name="Andeer P.F."/>
            <person name="Li Z."/>
            <person name="Crits-Christoph A."/>
            <person name="Burstein D."/>
            <person name="Anantharaman K."/>
            <person name="Lane K.R."/>
            <person name="Thomas B.C."/>
            <person name="Pan C."/>
            <person name="Northen T.R."/>
            <person name="Banfield J.F."/>
        </authorList>
    </citation>
    <scope>NUCLEOTIDE SEQUENCE [LARGE SCALE GENOMIC DNA]</scope>
    <source>
        <strain evidence="3">WS_11</strain>
    </source>
</reference>
<dbReference type="EMBL" id="VBPB01000203">
    <property type="protein sequence ID" value="TMQ70792.1"/>
    <property type="molecule type" value="Genomic_DNA"/>
</dbReference>
<dbReference type="Proteomes" id="UP000319771">
    <property type="component" value="Unassembled WGS sequence"/>
</dbReference>
<feature type="transmembrane region" description="Helical" evidence="2">
    <location>
        <begin position="366"/>
        <end position="389"/>
    </location>
</feature>
<dbReference type="Gene3D" id="3.40.50.150">
    <property type="entry name" value="Vaccinia Virus protein VP39"/>
    <property type="match status" value="1"/>
</dbReference>
<keyword evidence="1" id="KW-0620">Polyamine biosynthesis</keyword>
<comment type="caution">
    <text evidence="3">The sequence shown here is derived from an EMBL/GenBank/DDBJ whole genome shotgun (WGS) entry which is preliminary data.</text>
</comment>
<dbReference type="NCBIfam" id="NF037959">
    <property type="entry name" value="MFS_SpdSyn"/>
    <property type="match status" value="1"/>
</dbReference>
<dbReference type="AlphaFoldDB" id="A0A538U4G7"/>
<feature type="transmembrane region" description="Helical" evidence="2">
    <location>
        <begin position="309"/>
        <end position="328"/>
    </location>
</feature>
<feature type="transmembrane region" description="Helical" evidence="2">
    <location>
        <begin position="63"/>
        <end position="84"/>
    </location>
</feature>
<dbReference type="PANTHER" id="PTHR43317">
    <property type="entry name" value="THERMOSPERMINE SYNTHASE ACAULIS5"/>
    <property type="match status" value="1"/>
</dbReference>
<feature type="transmembrane region" description="Helical" evidence="2">
    <location>
        <begin position="277"/>
        <end position="297"/>
    </location>
</feature>